<feature type="region of interest" description="Disordered" evidence="2">
    <location>
        <begin position="41"/>
        <end position="60"/>
    </location>
</feature>
<evidence type="ECO:0000259" key="3">
    <source>
        <dbReference type="PROSITE" id="PS50114"/>
    </source>
</evidence>
<feature type="compositionally biased region" description="Basic and acidic residues" evidence="2">
    <location>
        <begin position="214"/>
        <end position="228"/>
    </location>
</feature>
<feature type="compositionally biased region" description="Pro residues" evidence="2">
    <location>
        <begin position="184"/>
        <end position="199"/>
    </location>
</feature>
<feature type="compositionally biased region" description="Basic and acidic residues" evidence="2">
    <location>
        <begin position="456"/>
        <end position="468"/>
    </location>
</feature>
<gene>
    <name evidence="4" type="ORF">HYH03_004205</name>
</gene>
<accession>A0A835Y8B6</accession>
<dbReference type="GO" id="GO:0006355">
    <property type="term" value="P:regulation of DNA-templated transcription"/>
    <property type="evidence" value="ECO:0007669"/>
    <property type="project" value="InterPro"/>
</dbReference>
<evidence type="ECO:0000256" key="1">
    <source>
        <dbReference type="PROSITE-ProRule" id="PRU00094"/>
    </source>
</evidence>
<feature type="domain" description="GATA-type" evidence="3">
    <location>
        <begin position="88"/>
        <end position="127"/>
    </location>
</feature>
<feature type="compositionally biased region" description="Pro residues" evidence="2">
    <location>
        <begin position="247"/>
        <end position="257"/>
    </location>
</feature>
<feature type="compositionally biased region" description="Low complexity" evidence="2">
    <location>
        <begin position="41"/>
        <end position="57"/>
    </location>
</feature>
<dbReference type="Pfam" id="PF00320">
    <property type="entry name" value="GATA"/>
    <property type="match status" value="1"/>
</dbReference>
<organism evidence="4 5">
    <name type="scientific">Edaphochlamys debaryana</name>
    <dbReference type="NCBI Taxonomy" id="47281"/>
    <lineage>
        <taxon>Eukaryota</taxon>
        <taxon>Viridiplantae</taxon>
        <taxon>Chlorophyta</taxon>
        <taxon>core chlorophytes</taxon>
        <taxon>Chlorophyceae</taxon>
        <taxon>CS clade</taxon>
        <taxon>Chlamydomonadales</taxon>
        <taxon>Chlamydomonadales incertae sedis</taxon>
        <taxon>Edaphochlamys</taxon>
    </lineage>
</organism>
<feature type="region of interest" description="Disordered" evidence="2">
    <location>
        <begin position="65"/>
        <end position="87"/>
    </location>
</feature>
<feature type="region of interest" description="Disordered" evidence="2">
    <location>
        <begin position="417"/>
        <end position="481"/>
    </location>
</feature>
<reference evidence="4" key="1">
    <citation type="journal article" date="2020" name="bioRxiv">
        <title>Comparative genomics of Chlamydomonas.</title>
        <authorList>
            <person name="Craig R.J."/>
            <person name="Hasan A.R."/>
            <person name="Ness R.W."/>
            <person name="Keightley P.D."/>
        </authorList>
    </citation>
    <scope>NUCLEOTIDE SEQUENCE</scope>
    <source>
        <strain evidence="4">CCAP 11/70</strain>
    </source>
</reference>
<proteinExistence type="predicted"/>
<name>A0A835Y8B6_9CHLO</name>
<dbReference type="Gene3D" id="3.30.50.10">
    <property type="entry name" value="Erythroid Transcription Factor GATA-1, subunit A"/>
    <property type="match status" value="1"/>
</dbReference>
<dbReference type="SMART" id="SM00401">
    <property type="entry name" value="ZnF_GATA"/>
    <property type="match status" value="1"/>
</dbReference>
<protein>
    <recommendedName>
        <fullName evidence="3">GATA-type domain-containing protein</fullName>
    </recommendedName>
</protein>
<feature type="compositionally biased region" description="Low complexity" evidence="2">
    <location>
        <begin position="200"/>
        <end position="212"/>
    </location>
</feature>
<keyword evidence="1" id="KW-0862">Zinc</keyword>
<feature type="compositionally biased region" description="Polar residues" evidence="2">
    <location>
        <begin position="582"/>
        <end position="594"/>
    </location>
</feature>
<feature type="region of interest" description="Disordered" evidence="2">
    <location>
        <begin position="169"/>
        <end position="260"/>
    </location>
</feature>
<dbReference type="Proteomes" id="UP000612055">
    <property type="component" value="Unassembled WGS sequence"/>
</dbReference>
<dbReference type="PROSITE" id="PS50114">
    <property type="entry name" value="GATA_ZN_FINGER_2"/>
    <property type="match status" value="1"/>
</dbReference>
<sequence>MGEAAQFGLYGGIASRAPGRALLEVVRLAFEGGIAFASETASPAEGDADADAPAAKHAVAHGKELPQPAALPAQPPVRPPSTGSSSRLVPGGPCMWCGVTATPQWRRPRGTNKLLCNACGIFFTRYGRLPERSQGTYSVSLQAAAAAPSPAPTPAPALAAAPVPVAAPPAAAKDRASPCSAGPDLPPSPLSLPGGPPGPALASAASLTGTSPLKRKDAPQPESELRCDAEEEEEEALVPDAEAPSVMQPPPPPPPLLPVLSGGLPLPSLAPAGAGPAAAASAAAPALQPLQPLPGGLVQGAAGLTDGTAAPTSTLLTVAPLDLGSAGMGMGLLGGLPLALNRFGAVGSAAGSQPPASAPGPVSTLAAALGASSACGPGSLAIALAQPPHQPPPGVSMLPPDLLSRPFTLPPGLLPSVSLLDAAAPPPRPLYARPPKRRERRPWGDSDDSGLSTDSHAAHSHNDPGNSHDEDDGGTTTTTTTSNSAFVALGGMSGSPPGLSLSPALFRPLLPGLPAPPAPALLTAGPGAGGMPPQAGGGGFAPGSGAPQLPPLGAHLSVPSQHPEPQQVILLPTRRSKGPRSRINSATPSSSTQA</sequence>
<keyword evidence="5" id="KW-1185">Reference proteome</keyword>
<feature type="region of interest" description="Disordered" evidence="2">
    <location>
        <begin position="521"/>
        <end position="594"/>
    </location>
</feature>
<dbReference type="SUPFAM" id="SSF57716">
    <property type="entry name" value="Glucocorticoid receptor-like (DNA-binding domain)"/>
    <property type="match status" value="1"/>
</dbReference>
<comment type="caution">
    <text evidence="4">The sequence shown here is derived from an EMBL/GenBank/DDBJ whole genome shotgun (WGS) entry which is preliminary data.</text>
</comment>
<evidence type="ECO:0000313" key="5">
    <source>
        <dbReference type="Proteomes" id="UP000612055"/>
    </source>
</evidence>
<feature type="compositionally biased region" description="Gly residues" evidence="2">
    <location>
        <begin position="526"/>
        <end position="542"/>
    </location>
</feature>
<dbReference type="GO" id="GO:0043565">
    <property type="term" value="F:sequence-specific DNA binding"/>
    <property type="evidence" value="ECO:0007669"/>
    <property type="project" value="InterPro"/>
</dbReference>
<evidence type="ECO:0000256" key="2">
    <source>
        <dbReference type="SAM" id="MobiDB-lite"/>
    </source>
</evidence>
<dbReference type="GO" id="GO:0008270">
    <property type="term" value="F:zinc ion binding"/>
    <property type="evidence" value="ECO:0007669"/>
    <property type="project" value="UniProtKB-KW"/>
</dbReference>
<keyword evidence="1" id="KW-0863">Zinc-finger</keyword>
<dbReference type="AlphaFoldDB" id="A0A835Y8B6"/>
<dbReference type="InterPro" id="IPR000679">
    <property type="entry name" value="Znf_GATA"/>
</dbReference>
<dbReference type="CDD" id="cd00202">
    <property type="entry name" value="ZnF_GATA"/>
    <property type="match status" value="1"/>
</dbReference>
<dbReference type="OrthoDB" id="547601at2759"/>
<keyword evidence="1" id="KW-0479">Metal-binding</keyword>
<dbReference type="EMBL" id="JAEHOE010000012">
    <property type="protein sequence ID" value="KAG2497943.1"/>
    <property type="molecule type" value="Genomic_DNA"/>
</dbReference>
<dbReference type="InterPro" id="IPR013088">
    <property type="entry name" value="Znf_NHR/GATA"/>
</dbReference>
<evidence type="ECO:0000313" key="4">
    <source>
        <dbReference type="EMBL" id="KAG2497943.1"/>
    </source>
</evidence>